<feature type="transmembrane region" description="Helical" evidence="1">
    <location>
        <begin position="86"/>
        <end position="104"/>
    </location>
</feature>
<feature type="transmembrane region" description="Helical" evidence="1">
    <location>
        <begin position="12"/>
        <end position="33"/>
    </location>
</feature>
<dbReference type="Proteomes" id="UP000838756">
    <property type="component" value="Unassembled WGS sequence"/>
</dbReference>
<keyword evidence="1" id="KW-1133">Transmembrane helix</keyword>
<evidence type="ECO:0000313" key="2">
    <source>
        <dbReference type="EMBL" id="CAH2236069.1"/>
    </source>
</evidence>
<gene>
    <name evidence="2" type="primary">jg3643</name>
    <name evidence="2" type="ORF">PAEG_LOCUS13561</name>
</gene>
<protein>
    <submittedName>
        <fullName evidence="2">Jg3643 protein</fullName>
    </submittedName>
</protein>
<keyword evidence="3" id="KW-1185">Reference proteome</keyword>
<keyword evidence="1" id="KW-0472">Membrane</keyword>
<dbReference type="EMBL" id="CAKXAJ010025179">
    <property type="protein sequence ID" value="CAH2236069.1"/>
    <property type="molecule type" value="Genomic_DNA"/>
</dbReference>
<sequence length="121" mass="14248">MFTEFSFTTLLISSQHFLCSLVVFFPCLIMEMISEDIENMRAIVADKMIICLGNDQGNECLYFLQCLRQRPMNYVIWRAFNMNFRLLLNYSSLVITYLICLLQFKPILINFTVNVNSTVQY</sequence>
<accession>A0A8S4RHB3</accession>
<comment type="caution">
    <text evidence="2">The sequence shown here is derived from an EMBL/GenBank/DDBJ whole genome shotgun (WGS) entry which is preliminary data.</text>
</comment>
<proteinExistence type="predicted"/>
<keyword evidence="1" id="KW-0812">Transmembrane</keyword>
<evidence type="ECO:0000313" key="3">
    <source>
        <dbReference type="Proteomes" id="UP000838756"/>
    </source>
</evidence>
<dbReference type="AlphaFoldDB" id="A0A8S4RHB3"/>
<name>A0A8S4RHB3_9NEOP</name>
<organism evidence="2 3">
    <name type="scientific">Pararge aegeria aegeria</name>
    <dbReference type="NCBI Taxonomy" id="348720"/>
    <lineage>
        <taxon>Eukaryota</taxon>
        <taxon>Metazoa</taxon>
        <taxon>Ecdysozoa</taxon>
        <taxon>Arthropoda</taxon>
        <taxon>Hexapoda</taxon>
        <taxon>Insecta</taxon>
        <taxon>Pterygota</taxon>
        <taxon>Neoptera</taxon>
        <taxon>Endopterygota</taxon>
        <taxon>Lepidoptera</taxon>
        <taxon>Glossata</taxon>
        <taxon>Ditrysia</taxon>
        <taxon>Papilionoidea</taxon>
        <taxon>Nymphalidae</taxon>
        <taxon>Satyrinae</taxon>
        <taxon>Satyrini</taxon>
        <taxon>Parargina</taxon>
        <taxon>Pararge</taxon>
    </lineage>
</organism>
<reference evidence="2" key="1">
    <citation type="submission" date="2022-03" db="EMBL/GenBank/DDBJ databases">
        <authorList>
            <person name="Lindestad O."/>
        </authorList>
    </citation>
    <scope>NUCLEOTIDE SEQUENCE</scope>
</reference>
<dbReference type="OrthoDB" id="10607354at2759"/>
<evidence type="ECO:0000256" key="1">
    <source>
        <dbReference type="SAM" id="Phobius"/>
    </source>
</evidence>